<feature type="domain" description="Phthiocerol/phthiodiolone dimycocerosyl transferase C-terminal" evidence="13">
    <location>
        <begin position="210"/>
        <end position="366"/>
    </location>
</feature>
<dbReference type="InterPro" id="IPR031641">
    <property type="entry name" value="PapA_C"/>
</dbReference>
<dbReference type="EC" id="2.3.1.282" evidence="5"/>
<evidence type="ECO:0000313" key="14">
    <source>
        <dbReference type="EMBL" id="AOM76729.1"/>
    </source>
</evidence>
<dbReference type="InterPro" id="IPR001242">
    <property type="entry name" value="Condensation_dom"/>
</dbReference>
<evidence type="ECO:0000256" key="1">
    <source>
        <dbReference type="ARBA" id="ARBA00000026"/>
    </source>
</evidence>
<evidence type="ECO:0000259" key="13">
    <source>
        <dbReference type="Pfam" id="PF16911"/>
    </source>
</evidence>
<name>A0A1D7QDS0_9SPHI</name>
<proteinExistence type="inferred from homology"/>
<accession>A0A1D7QDS0</accession>
<dbReference type="Gene3D" id="3.30.559.10">
    <property type="entry name" value="Chloramphenicol acetyltransferase-like domain"/>
    <property type="match status" value="1"/>
</dbReference>
<evidence type="ECO:0000256" key="6">
    <source>
        <dbReference type="ARBA" id="ARBA00013449"/>
    </source>
</evidence>
<dbReference type="InterPro" id="IPR023213">
    <property type="entry name" value="CAT-like_dom_sf"/>
</dbReference>
<dbReference type="EMBL" id="CP017141">
    <property type="protein sequence ID" value="AOM76729.1"/>
    <property type="molecule type" value="Genomic_DNA"/>
</dbReference>
<gene>
    <name evidence="14" type="ORF">BFS30_05870</name>
</gene>
<dbReference type="PANTHER" id="PTHR28037">
    <property type="entry name" value="ALCOHOL O-ACETYLTRANSFERASE 1-RELATED"/>
    <property type="match status" value="1"/>
</dbReference>
<organism evidence="14 15">
    <name type="scientific">Pedobacter steynii</name>
    <dbReference type="NCBI Taxonomy" id="430522"/>
    <lineage>
        <taxon>Bacteria</taxon>
        <taxon>Pseudomonadati</taxon>
        <taxon>Bacteroidota</taxon>
        <taxon>Sphingobacteriia</taxon>
        <taxon>Sphingobacteriales</taxon>
        <taxon>Sphingobacteriaceae</taxon>
        <taxon>Pedobacter</taxon>
    </lineage>
</organism>
<dbReference type="Gene3D" id="3.30.559.30">
    <property type="entry name" value="Nonribosomal peptide synthetase, condensation domain"/>
    <property type="match status" value="1"/>
</dbReference>
<evidence type="ECO:0000256" key="8">
    <source>
        <dbReference type="ARBA" id="ARBA00023315"/>
    </source>
</evidence>
<evidence type="ECO:0000256" key="10">
    <source>
        <dbReference type="ARBA" id="ARBA00032317"/>
    </source>
</evidence>
<dbReference type="SUPFAM" id="SSF52777">
    <property type="entry name" value="CoA-dependent acyltransferases"/>
    <property type="match status" value="2"/>
</dbReference>
<dbReference type="InterPro" id="IPR052058">
    <property type="entry name" value="Alcohol_O-acetyltransferase"/>
</dbReference>
<dbReference type="Pfam" id="PF16911">
    <property type="entry name" value="PapA_C"/>
    <property type="match status" value="1"/>
</dbReference>
<sequence length="422" mass="48051">MKRKLSLIEGTMYAGGSSAVNVVSGIRIKGILSEKALYDALSKVQEKHPLLMANVVEEEDGIPYFTERKDISGIPVRIVRRYGNEDWEKESITECLTPFTLSGQPLARLVWIRSEQISDLIFVCHHCICDGRSVLTMMDETLRLLAQPDLDIGTYPSILSVEELVPDAIRLNRANKIKVRLFAKVVKLSLRLLSLKKEIKRDRPYLLHWKINRDESAMILETCKTAGISIHAALSVAFLKAHQQISTLKSHSRLYCAVDMRKFLPDVKEDMFFAFPAMIPLQLKNSKANDLWTHARQFKEKLQQEISKIDVNKLFMYSSGLLRELPRMSKYARAERGAHDFTFSNMGKVNIKEKYGSLEVETLHSPSTLFPFGNPSTLFSTSFRGEIDFIFTSDEEFLKKEDAVILKTNAMQLLINPTKPCS</sequence>
<dbReference type="GO" id="GO:0016746">
    <property type="term" value="F:acyltransferase activity"/>
    <property type="evidence" value="ECO:0007669"/>
    <property type="project" value="UniProtKB-KW"/>
</dbReference>
<feature type="domain" description="Condensation" evidence="12">
    <location>
        <begin position="14"/>
        <end position="143"/>
    </location>
</feature>
<evidence type="ECO:0000313" key="15">
    <source>
        <dbReference type="Proteomes" id="UP000094313"/>
    </source>
</evidence>
<evidence type="ECO:0000259" key="12">
    <source>
        <dbReference type="Pfam" id="PF00668"/>
    </source>
</evidence>
<comment type="catalytic activity">
    <reaction evidence="2">
        <text>2 a mycocerosyl-[mycocerosic acid synthase] + a phenolphthiocerol = a dimycocerosyl phenolphthiocerol + 2 holo-[mycocerosic acid synthase].</text>
        <dbReference type="EC" id="2.3.1.282"/>
    </reaction>
</comment>
<dbReference type="RefSeq" id="WP_069378422.1">
    <property type="nucleotide sequence ID" value="NZ_CP017141.1"/>
</dbReference>
<comment type="similarity">
    <text evidence="4">Belongs to the acyltransferase PapA5 family.</text>
</comment>
<evidence type="ECO:0000256" key="7">
    <source>
        <dbReference type="ARBA" id="ARBA00022679"/>
    </source>
</evidence>
<comment type="catalytic activity">
    <reaction evidence="3">
        <text>2 a mycocerosyl-[mycocerosic acid synthase] + a phthiodiolone = a dimycocerosyl phthiodiolone + 2 holo-[mycocerosic acid synthase].</text>
        <dbReference type="EC" id="2.3.1.282"/>
    </reaction>
</comment>
<comment type="catalytic activity">
    <reaction evidence="1">
        <text>2 a mycocerosyl-[mycocerosic acid synthase] + a phthiocerol = a dimycocerosyl phthiocerol + 2 holo-[mycocerosic acid synthase].</text>
        <dbReference type="EC" id="2.3.1.282"/>
    </reaction>
</comment>
<dbReference type="Proteomes" id="UP000094313">
    <property type="component" value="Chromosome"/>
</dbReference>
<dbReference type="KEGG" id="psty:BFS30_05870"/>
<keyword evidence="15" id="KW-1185">Reference proteome</keyword>
<reference evidence="14 15" key="1">
    <citation type="submission" date="2016-08" db="EMBL/GenBank/DDBJ databases">
        <authorList>
            <person name="Seilhamer J.J."/>
        </authorList>
    </citation>
    <scope>NUCLEOTIDE SEQUENCE [LARGE SCALE GENOMIC DNA]</scope>
    <source>
        <strain evidence="14 15">DX4</strain>
    </source>
</reference>
<dbReference type="PANTHER" id="PTHR28037:SF1">
    <property type="entry name" value="ALCOHOL O-ACETYLTRANSFERASE 1-RELATED"/>
    <property type="match status" value="1"/>
</dbReference>
<evidence type="ECO:0000256" key="5">
    <source>
        <dbReference type="ARBA" id="ARBA00012866"/>
    </source>
</evidence>
<evidence type="ECO:0000256" key="4">
    <source>
        <dbReference type="ARBA" id="ARBA00006558"/>
    </source>
</evidence>
<evidence type="ECO:0000256" key="11">
    <source>
        <dbReference type="ARBA" id="ARBA00033407"/>
    </source>
</evidence>
<evidence type="ECO:0000256" key="2">
    <source>
        <dbReference type="ARBA" id="ARBA00000625"/>
    </source>
</evidence>
<keyword evidence="8" id="KW-0012">Acyltransferase</keyword>
<dbReference type="AlphaFoldDB" id="A0A1D7QDS0"/>
<evidence type="ECO:0000256" key="3">
    <source>
        <dbReference type="ARBA" id="ARBA00001907"/>
    </source>
</evidence>
<dbReference type="Pfam" id="PF00668">
    <property type="entry name" value="Condensation"/>
    <property type="match status" value="1"/>
</dbReference>
<dbReference type="OrthoDB" id="5562587at2"/>
<protein>
    <recommendedName>
        <fullName evidence="6">Phthiocerol/phthiodiolone dimycocerosyl transferase</fullName>
        <ecNumber evidence="5">2.3.1.282</ecNumber>
    </recommendedName>
    <alternativeName>
        <fullName evidence="11">Acyltransferase PapA5</fullName>
    </alternativeName>
    <alternativeName>
        <fullName evidence="9">Phthiocerol/phthiodiolone O-acyltransferase</fullName>
    </alternativeName>
    <alternativeName>
        <fullName evidence="10">Polyketide synthase-associated protein A5</fullName>
    </alternativeName>
</protein>
<evidence type="ECO:0000256" key="9">
    <source>
        <dbReference type="ARBA" id="ARBA00030465"/>
    </source>
</evidence>
<keyword evidence="7" id="KW-0808">Transferase</keyword>